<dbReference type="EMBL" id="KZ613465">
    <property type="protein sequence ID" value="PMD27826.1"/>
    <property type="molecule type" value="Genomic_DNA"/>
</dbReference>
<evidence type="ECO:0000313" key="2">
    <source>
        <dbReference type="EMBL" id="PMD27826.1"/>
    </source>
</evidence>
<reference evidence="2 3" key="1">
    <citation type="submission" date="2016-05" db="EMBL/GenBank/DDBJ databases">
        <title>A degradative enzymes factory behind the ericoid mycorrhizal symbiosis.</title>
        <authorList>
            <consortium name="DOE Joint Genome Institute"/>
            <person name="Martino E."/>
            <person name="Morin E."/>
            <person name="Grelet G."/>
            <person name="Kuo A."/>
            <person name="Kohler A."/>
            <person name="Daghino S."/>
            <person name="Barry K."/>
            <person name="Choi C."/>
            <person name="Cichocki N."/>
            <person name="Clum A."/>
            <person name="Copeland A."/>
            <person name="Hainaut M."/>
            <person name="Haridas S."/>
            <person name="Labutti K."/>
            <person name="Lindquist E."/>
            <person name="Lipzen A."/>
            <person name="Khouja H.-R."/>
            <person name="Murat C."/>
            <person name="Ohm R."/>
            <person name="Olson A."/>
            <person name="Spatafora J."/>
            <person name="Veneault-Fourrey C."/>
            <person name="Henrissat B."/>
            <person name="Grigoriev I."/>
            <person name="Martin F."/>
            <person name="Perotto S."/>
        </authorList>
    </citation>
    <scope>NUCLEOTIDE SEQUENCE [LARGE SCALE GENOMIC DNA]</scope>
    <source>
        <strain evidence="2 3">UAMH 7357</strain>
    </source>
</reference>
<dbReference type="AlphaFoldDB" id="A0A2J6QNI0"/>
<dbReference type="OrthoDB" id="2157530at2759"/>
<proteinExistence type="predicted"/>
<name>A0A2J6QNI0_9HELO</name>
<accession>A0A2J6QNI0</accession>
<dbReference type="InterPro" id="IPR052895">
    <property type="entry name" value="HetReg/Transcr_Mod"/>
</dbReference>
<keyword evidence="3" id="KW-1185">Reference proteome</keyword>
<gene>
    <name evidence="2" type="ORF">NA56DRAFT_589768</name>
</gene>
<evidence type="ECO:0000313" key="3">
    <source>
        <dbReference type="Proteomes" id="UP000235672"/>
    </source>
</evidence>
<dbReference type="Pfam" id="PF06985">
    <property type="entry name" value="HET"/>
    <property type="match status" value="1"/>
</dbReference>
<protein>
    <submittedName>
        <fullName evidence="2">HET-domain-containing protein</fullName>
    </submittedName>
</protein>
<organism evidence="2 3">
    <name type="scientific">Hyaloscypha hepaticicola</name>
    <dbReference type="NCBI Taxonomy" id="2082293"/>
    <lineage>
        <taxon>Eukaryota</taxon>
        <taxon>Fungi</taxon>
        <taxon>Dikarya</taxon>
        <taxon>Ascomycota</taxon>
        <taxon>Pezizomycotina</taxon>
        <taxon>Leotiomycetes</taxon>
        <taxon>Helotiales</taxon>
        <taxon>Hyaloscyphaceae</taxon>
        <taxon>Hyaloscypha</taxon>
    </lineage>
</organism>
<dbReference type="STRING" id="1745343.A0A2J6QNI0"/>
<dbReference type="InterPro" id="IPR010730">
    <property type="entry name" value="HET"/>
</dbReference>
<dbReference type="PANTHER" id="PTHR24148:SF73">
    <property type="entry name" value="HET DOMAIN PROTEIN (AFU_ORTHOLOGUE AFUA_8G01020)"/>
    <property type="match status" value="1"/>
</dbReference>
<feature type="domain" description="Heterokaryon incompatibility" evidence="1">
    <location>
        <begin position="17"/>
        <end position="143"/>
    </location>
</feature>
<sequence length="596" mass="67864">MHTRLSLCDNRDIFGHYVALSYVWGDPEKNRKLFVDGKRLDITTNLCSALLDLRDKQLNLLLWIDGICIDQENDTEKATQVGLMGSIYAGALHTVIYLGPAAITDPECICLKAIQDGAQKDKIPDLDVILMKEWFTRVWVFQELVFSRSPWLQCGRTRVKWDMLFNVLGPEVDQALDFSALSLHSRRWNYSGGFDDKYVIIADMQNARKHHLNQINNKNHRSEPWSLSQEKGNLASENSMKTLLLRRRGFGATDPRDMIFSHVGFAFDGKHELFAVDYSKTTFEVFESVAKYIAEYYGVANLLHCRGADACSESLKDLPSWVPDWTSKTSGYNLSNALSLNNPRIPIIHHDKPGVLGCIVDEVDTILFISSTLSERQIPFRVRHRISTKLAALNVMLTDEGEVKMLPEVRKRGQVLDELWSEACQAWSCLIQDKNLLPLEWKDARPRLLDHYSGRTLFKRSSKQWFMILALRYANGTKSVDDQRMARMASGRLALVPKSTRQGDIVATSYGSPSLGSEATSYHSVFRPIQPPAGCYQVVEAAGISYFRDRHKSGAIKLLHCKFTGGCFEDEQNSLMYREERKWDFLDPQRGVLLIH</sequence>
<dbReference type="Proteomes" id="UP000235672">
    <property type="component" value="Unassembled WGS sequence"/>
</dbReference>
<dbReference type="PANTHER" id="PTHR24148">
    <property type="entry name" value="ANKYRIN REPEAT DOMAIN-CONTAINING PROTEIN 39 HOMOLOG-RELATED"/>
    <property type="match status" value="1"/>
</dbReference>
<evidence type="ECO:0000259" key="1">
    <source>
        <dbReference type="Pfam" id="PF06985"/>
    </source>
</evidence>